<dbReference type="EMBL" id="JAAZNL010000017">
    <property type="protein sequence ID" value="NMB69901.1"/>
    <property type="molecule type" value="Genomic_DNA"/>
</dbReference>
<evidence type="ECO:0000313" key="1">
    <source>
        <dbReference type="EMBL" id="NMB69901.1"/>
    </source>
</evidence>
<name>A0A7X9DK61_UNCKA</name>
<organism evidence="1 2">
    <name type="scientific">candidate division WWE3 bacterium</name>
    <dbReference type="NCBI Taxonomy" id="2053526"/>
    <lineage>
        <taxon>Bacteria</taxon>
        <taxon>Katanobacteria</taxon>
    </lineage>
</organism>
<evidence type="ECO:0000313" key="2">
    <source>
        <dbReference type="Proteomes" id="UP000526033"/>
    </source>
</evidence>
<accession>A0A7X9DK61</accession>
<proteinExistence type="predicted"/>
<dbReference type="AlphaFoldDB" id="A0A7X9DK61"/>
<reference evidence="1 2" key="1">
    <citation type="journal article" date="2020" name="Biotechnol. Biofuels">
        <title>New insights from the biogas microbiome by comprehensive genome-resolved metagenomics of nearly 1600 species originating from multiple anaerobic digesters.</title>
        <authorList>
            <person name="Campanaro S."/>
            <person name="Treu L."/>
            <person name="Rodriguez-R L.M."/>
            <person name="Kovalovszki A."/>
            <person name="Ziels R.M."/>
            <person name="Maus I."/>
            <person name="Zhu X."/>
            <person name="Kougias P.G."/>
            <person name="Basile A."/>
            <person name="Luo G."/>
            <person name="Schluter A."/>
            <person name="Konstantinidis K.T."/>
            <person name="Angelidaki I."/>
        </authorList>
    </citation>
    <scope>NUCLEOTIDE SEQUENCE [LARGE SCALE GENOMIC DNA]</scope>
    <source>
        <strain evidence="1">AS27yjCOA_165</strain>
    </source>
</reference>
<comment type="caution">
    <text evidence="1">The sequence shown here is derived from an EMBL/GenBank/DDBJ whole genome shotgun (WGS) entry which is preliminary data.</text>
</comment>
<sequence length="69" mass="7799">MTVKIMLPPKDVKSLISLLEEQLEIARALPGSSAQEVRVELLSNLLDRARQVSRIEDMGEQYLRFVGNC</sequence>
<gene>
    <name evidence="1" type="ORF">GYA27_01720</name>
</gene>
<protein>
    <submittedName>
        <fullName evidence="1">Uncharacterized protein</fullName>
    </submittedName>
</protein>
<dbReference type="Proteomes" id="UP000526033">
    <property type="component" value="Unassembled WGS sequence"/>
</dbReference>